<proteinExistence type="predicted"/>
<keyword evidence="1" id="KW-0175">Coiled coil</keyword>
<evidence type="ECO:0000313" key="5">
    <source>
        <dbReference type="Proteomes" id="UP000193719"/>
    </source>
</evidence>
<feature type="region of interest" description="Disordered" evidence="2">
    <location>
        <begin position="330"/>
        <end position="393"/>
    </location>
</feature>
<reference evidence="4 5" key="2">
    <citation type="submission" date="2016-08" db="EMBL/GenBank/DDBJ databases">
        <title>Pervasive Adenine N6-methylation of Active Genes in Fungi.</title>
        <authorList>
            <consortium name="DOE Joint Genome Institute"/>
            <person name="Mondo S.J."/>
            <person name="Dannebaum R.O."/>
            <person name="Kuo R.C."/>
            <person name="Labutti K."/>
            <person name="Haridas S."/>
            <person name="Kuo A."/>
            <person name="Salamov A."/>
            <person name="Ahrendt S.R."/>
            <person name="Lipzen A."/>
            <person name="Sullivan W."/>
            <person name="Andreopoulos W.B."/>
            <person name="Clum A."/>
            <person name="Lindquist E."/>
            <person name="Daum C."/>
            <person name="Ramamoorthy G.K."/>
            <person name="Gryganskyi A."/>
            <person name="Culley D."/>
            <person name="Magnuson J.K."/>
            <person name="James T.Y."/>
            <person name="O'Malley M.A."/>
            <person name="Stajich J.E."/>
            <person name="Spatafora J.W."/>
            <person name="Visel A."/>
            <person name="Grigoriev I.V."/>
        </authorList>
    </citation>
    <scope>NUCLEOTIDE SEQUENCE [LARGE SCALE GENOMIC DNA]</scope>
    <source>
        <strain evidence="5">finn</strain>
    </source>
</reference>
<dbReference type="Pfam" id="PF18210">
    <property type="entry name" value="Knl1_RWD_C"/>
    <property type="match status" value="1"/>
</dbReference>
<dbReference type="InterPro" id="IPR040850">
    <property type="entry name" value="Knl1_RWD_C"/>
</dbReference>
<feature type="coiled-coil region" evidence="1">
    <location>
        <begin position="1226"/>
        <end position="1253"/>
    </location>
</feature>
<feature type="compositionally biased region" description="Polar residues" evidence="2">
    <location>
        <begin position="301"/>
        <end position="310"/>
    </location>
</feature>
<name>A0A1Y1VGG9_9FUNG</name>
<dbReference type="InterPro" id="IPR013253">
    <property type="entry name" value="Spc7_domain"/>
</dbReference>
<evidence type="ECO:0000259" key="3">
    <source>
        <dbReference type="SMART" id="SM00787"/>
    </source>
</evidence>
<dbReference type="OrthoDB" id="5592879at2759"/>
<comment type="caution">
    <text evidence="4">The sequence shown here is derived from an EMBL/GenBank/DDBJ whole genome shotgun (WGS) entry which is preliminary data.</text>
</comment>
<dbReference type="GO" id="GO:0000776">
    <property type="term" value="C:kinetochore"/>
    <property type="evidence" value="ECO:0007669"/>
    <property type="project" value="TreeGrafter"/>
</dbReference>
<dbReference type="PANTHER" id="PTHR28260">
    <property type="entry name" value="SPINDLE POLE BODY COMPONENT SPC105"/>
    <property type="match status" value="1"/>
</dbReference>
<feature type="region of interest" description="Disordered" evidence="2">
    <location>
        <begin position="579"/>
        <end position="613"/>
    </location>
</feature>
<dbReference type="EMBL" id="MCFH01000009">
    <property type="protein sequence ID" value="ORX55526.1"/>
    <property type="molecule type" value="Genomic_DNA"/>
</dbReference>
<gene>
    <name evidence="4" type="ORF">BCR36DRAFT_581520</name>
</gene>
<dbReference type="GO" id="GO:0034501">
    <property type="term" value="P:protein localization to kinetochore"/>
    <property type="evidence" value="ECO:0007669"/>
    <property type="project" value="TreeGrafter"/>
</dbReference>
<dbReference type="GO" id="GO:0007094">
    <property type="term" value="P:mitotic spindle assembly checkpoint signaling"/>
    <property type="evidence" value="ECO:0007669"/>
    <property type="project" value="TreeGrafter"/>
</dbReference>
<dbReference type="InterPro" id="IPR033338">
    <property type="entry name" value="Spc105/Spc7"/>
</dbReference>
<sequence length="1652" mass="192468">MTSFNKDIRKRRSKSLGDTLLTQKRIKSSLAQMPKGCLKSPSRSMIAEDNEDLEFGITMSEKKRRRRSIGRRVSFASKTRVRVFEKNSKFSTPQIRKLSFHENESPDFPFVDNNDSPLKLQNINSLSKFDYKDNYIDKHGVIHFDSDSDRQNSNLSSYSSESHLLDNENREEVITEIMDRIASKNEKTDSINNSFSSKSFNDKFKEKDDFSNIITPKITDKDKGDFEKFDSNFDINADTDINNTINNIINTNNKKENKNEDKDKNHYNNDEIINNINEIDNENENTNESDSKGDISGIIVGSNNENYNINNQKSVGGIELEEKMDNEILSNQGFDDLPNNNNNNNLNNNNNDDYSSNNNINNNYNNDNDNNVDSNNADSNNIDSNNIDNNNIDGNNNINDEFYNNSEEEFTATMELTQPFTNSINEDESIQKNYSNNISIANQFINKANSNTINIDNLSSKKDIEFKIFKENRYDNTQSNSININNIPMNDETLHTEVMDIDISLSMKKPINITSSKDKPKSNEKNFELNELTEKEDDLTNKKLFSKNQDLKDILRNNDEKVINNRENKLLFETIKENDKQQELSKKQTSQLITKNKSNASNDNSDENKSDNENNTKYLMEFFANKNPENSRKDSRLFFFSSQQSNLSTLTTDDQLNDTYDDYNKLIKDIADRIPDSPEGSLNGTQSDYVLSQQSENESNSSKETKNKISKIDLLLQNKEISHNIMTNETDNINNINSKDIDKQLEKENYKKLEKLNNYENIYKEYENEDESYNFMSSYGKDRKKKIENSANFILKDNISDIENLNKNDDSITDNLLKNRYKQQSEFLNSKLAALRRISSMGPYNDEGDNISKIKNNINEDDNEEQTMDITVGVGSILSTNKVTINKESNNQYKNSNSTINKISNKKNIDEFSDNDIENSNNNNEKDKDQFARPKPKNLQSENDNSLVKSQDLMLIRNESQNSVINEYINILTPIKNSLLNKMNRNNQINNDQKENNINTINEFRTNSTRISNILPKNLSKKENDDLFQNHTLDERDIERNNSIRLSSTIDVLPTVSPHKRYSILPTRATPSNKRQSRSYSIFNEIIQTPRSLRERKRQQDLLNDSINSYNSISLNKPLNISSVANITNTQEVESPTILLGNEELGNEDLLNEELSIMGGDISLSEDILPEEKTVTLSRYLQLIGIQFKDDFNKKPERKFGNLEINNDQFSEIEKLKSLSVYVQELEGLQYECNDIQKSIEECKNALDNYEKEYSNNLPVAFQEYNKAIDDKRKNLQKKFKTTQEYSRLKAKQAWYRWRTSMSNGIIKKYKKSIDLFKMDMEKINEFSSEITKYVPSMKIYYNQLMETINLNKSQEVFSESFEERMALLEKKIHEQKQIILKLKTEIMSYEKEKEVSIKKVDELKNTIDQLKNVIEQYEERIKQLESSIYTKETLQKCKKEHNLVVNVSNWNINNLSPDLISYIYDDIILVSFNRRNQSNLIYDVDIDFINMKKSKYRIDIEKFKPVIKGIQNKISVCKNDKNIRKTLDEVAYYWNKLTKLFQDIELVQKTNIVEIYIADSKDIESKEMLLSMQSNTTIVRIVFFDGKQKYRYFIDIYINSNCAYPYGKLNWRFIYKYGSVKYELVKQIINDTPKGKRRLEEICRNLRTIQV</sequence>
<feature type="coiled-coil region" evidence="1">
    <location>
        <begin position="1359"/>
        <end position="1435"/>
    </location>
</feature>
<feature type="domain" description="Spc7 kinetochore protein" evidence="3">
    <location>
        <begin position="1163"/>
        <end position="1474"/>
    </location>
</feature>
<reference evidence="4 5" key="1">
    <citation type="submission" date="2016-08" db="EMBL/GenBank/DDBJ databases">
        <title>Genomes of anaerobic fungi encode conserved fungal cellulosomes for biomass hydrolysis.</title>
        <authorList>
            <consortium name="DOE Joint Genome Institute"/>
            <person name="Haitjema C.H."/>
            <person name="Gilmore S.P."/>
            <person name="Henske J.K."/>
            <person name="Solomon K.V."/>
            <person name="De Groot R."/>
            <person name="Kuo A."/>
            <person name="Mondo S.J."/>
            <person name="Salamov A.A."/>
            <person name="Labutti K."/>
            <person name="Zhao Z."/>
            <person name="Chiniquy J."/>
            <person name="Barry K."/>
            <person name="Brewer H.M."/>
            <person name="Purvine S.O."/>
            <person name="Wright A.T."/>
            <person name="Boxma B."/>
            <person name="Van Alen T."/>
            <person name="Hackstein J.H."/>
            <person name="Baker S.E."/>
            <person name="Grigoriev I.V."/>
            <person name="O'Malley M.A."/>
        </authorList>
    </citation>
    <scope>NUCLEOTIDE SEQUENCE [LARGE SCALE GENOMIC DNA]</scope>
    <source>
        <strain evidence="5">finn</strain>
    </source>
</reference>
<organism evidence="4 5">
    <name type="scientific">Piromyces finnis</name>
    <dbReference type="NCBI Taxonomy" id="1754191"/>
    <lineage>
        <taxon>Eukaryota</taxon>
        <taxon>Fungi</taxon>
        <taxon>Fungi incertae sedis</taxon>
        <taxon>Chytridiomycota</taxon>
        <taxon>Chytridiomycota incertae sedis</taxon>
        <taxon>Neocallimastigomycetes</taxon>
        <taxon>Neocallimastigales</taxon>
        <taxon>Neocallimastigaceae</taxon>
        <taxon>Piromyces</taxon>
    </lineage>
</organism>
<evidence type="ECO:0000256" key="1">
    <source>
        <dbReference type="SAM" id="Coils"/>
    </source>
</evidence>
<dbReference type="PANTHER" id="PTHR28260:SF1">
    <property type="entry name" value="SPINDLE POLE BODY COMPONENT SPC105"/>
    <property type="match status" value="1"/>
</dbReference>
<evidence type="ECO:0000313" key="4">
    <source>
        <dbReference type="EMBL" id="ORX55526.1"/>
    </source>
</evidence>
<dbReference type="Proteomes" id="UP000193719">
    <property type="component" value="Unassembled WGS sequence"/>
</dbReference>
<feature type="region of interest" description="Disordered" evidence="2">
    <location>
        <begin position="278"/>
        <end position="310"/>
    </location>
</feature>
<dbReference type="Pfam" id="PF08317">
    <property type="entry name" value="Spc7"/>
    <property type="match status" value="1"/>
</dbReference>
<dbReference type="GO" id="GO:1990758">
    <property type="term" value="P:mitotic sister chromatid biorientation"/>
    <property type="evidence" value="ECO:0007669"/>
    <property type="project" value="TreeGrafter"/>
</dbReference>
<feature type="compositionally biased region" description="Low complexity" evidence="2">
    <location>
        <begin position="152"/>
        <end position="162"/>
    </location>
</feature>
<protein>
    <recommendedName>
        <fullName evidence="3">Spc7 kinetochore protein domain-containing protein</fullName>
    </recommendedName>
</protein>
<feature type="compositionally biased region" description="Low complexity" evidence="2">
    <location>
        <begin position="339"/>
        <end position="393"/>
    </location>
</feature>
<evidence type="ECO:0000256" key="2">
    <source>
        <dbReference type="SAM" id="MobiDB-lite"/>
    </source>
</evidence>
<accession>A0A1Y1VGG9</accession>
<feature type="region of interest" description="Disordered" evidence="2">
    <location>
        <begin position="146"/>
        <end position="166"/>
    </location>
</feature>
<keyword evidence="5" id="KW-1185">Reference proteome</keyword>
<dbReference type="SMART" id="SM00787">
    <property type="entry name" value="Spc7"/>
    <property type="match status" value="1"/>
</dbReference>
<feature type="region of interest" description="Disordered" evidence="2">
    <location>
        <begin position="911"/>
        <end position="946"/>
    </location>
</feature>
<dbReference type="STRING" id="1754191.A0A1Y1VGG9"/>